<dbReference type="AlphaFoldDB" id="A0A395W2R3"/>
<evidence type="ECO:0000256" key="4">
    <source>
        <dbReference type="ARBA" id="ARBA00023136"/>
    </source>
</evidence>
<proteinExistence type="predicted"/>
<feature type="transmembrane region" description="Helical" evidence="5">
    <location>
        <begin position="93"/>
        <end position="115"/>
    </location>
</feature>
<dbReference type="GO" id="GO:0016020">
    <property type="term" value="C:membrane"/>
    <property type="evidence" value="ECO:0007669"/>
    <property type="project" value="UniProtKB-SubCell"/>
</dbReference>
<feature type="transmembrane region" description="Helical" evidence="5">
    <location>
        <begin position="62"/>
        <end position="81"/>
    </location>
</feature>
<feature type="transmembrane region" description="Helical" evidence="5">
    <location>
        <begin position="364"/>
        <end position="390"/>
    </location>
</feature>
<dbReference type="Proteomes" id="UP000266492">
    <property type="component" value="Unassembled WGS sequence"/>
</dbReference>
<evidence type="ECO:0000259" key="6">
    <source>
        <dbReference type="Pfam" id="PF04932"/>
    </source>
</evidence>
<evidence type="ECO:0000256" key="2">
    <source>
        <dbReference type="ARBA" id="ARBA00022692"/>
    </source>
</evidence>
<feature type="transmembrane region" description="Helical" evidence="5">
    <location>
        <begin position="180"/>
        <end position="198"/>
    </location>
</feature>
<keyword evidence="2 5" id="KW-0812">Transmembrane</keyword>
<name>A0A395W2R3_BACOV</name>
<evidence type="ECO:0000313" key="7">
    <source>
        <dbReference type="EMBL" id="RGS88406.1"/>
    </source>
</evidence>
<dbReference type="RefSeq" id="WP_118418229.1">
    <property type="nucleotide sequence ID" value="NZ_JADNJA010000012.1"/>
</dbReference>
<evidence type="ECO:0000256" key="5">
    <source>
        <dbReference type="SAM" id="Phobius"/>
    </source>
</evidence>
<reference evidence="7 8" key="1">
    <citation type="submission" date="2018-08" db="EMBL/GenBank/DDBJ databases">
        <title>A genome reference for cultivated species of the human gut microbiota.</title>
        <authorList>
            <person name="Zou Y."/>
            <person name="Xue W."/>
            <person name="Luo G."/>
        </authorList>
    </citation>
    <scope>NUCLEOTIDE SEQUENCE [LARGE SCALE GENOMIC DNA]</scope>
    <source>
        <strain evidence="7 8">AF20-9LB</strain>
    </source>
</reference>
<comment type="subcellular location">
    <subcellularLocation>
        <location evidence="1">Membrane</location>
        <topology evidence="1">Multi-pass membrane protein</topology>
    </subcellularLocation>
</comment>
<dbReference type="Pfam" id="PF04932">
    <property type="entry name" value="Wzy_C"/>
    <property type="match status" value="1"/>
</dbReference>
<dbReference type="EMBL" id="QRVZ01000001">
    <property type="protein sequence ID" value="RGS88406.1"/>
    <property type="molecule type" value="Genomic_DNA"/>
</dbReference>
<sequence length="400" mass="45812">MKAIIVKRSYIEDMIAVLLILLSSGTFCFYHQHSILSCFSLFFYGAYLFVRRKTRLSSVIKNKSFLFVVIYTFWIWINFLVINTNHVEAVTQPYVYCLVLWGTFFMTLSMSYSAFKSLLLDLTYVICIISIALYALYHIGLISPRSVEGVHGGTHYLLLFDVIKLGYDSNRMCSLWWEPSAFQVVLSMTLFLYIPDMISNLFNKKTLKKVFVLILAMILSRSTSGYLGLMIIVLIIVLQNDVLKKSKFAFFLLLLIAASGVMYIYSSDVIQDKLEEDYGNQNADGSLNVRLFDNLAMLQMISERPLVGYGIDSEDYDMRSLELNNRTSSNGVLAQCASLGLPIMFFYLITVFKTLKLKELHFNNVAACLLFLFLNCFNGMIIHSIVWAVFLDYKKKNADS</sequence>
<dbReference type="InterPro" id="IPR007016">
    <property type="entry name" value="O-antigen_ligase-rel_domated"/>
</dbReference>
<feature type="transmembrane region" description="Helical" evidence="5">
    <location>
        <begin position="332"/>
        <end position="352"/>
    </location>
</feature>
<evidence type="ECO:0000313" key="8">
    <source>
        <dbReference type="Proteomes" id="UP000266492"/>
    </source>
</evidence>
<accession>A0A395W2R3</accession>
<keyword evidence="4 5" id="KW-0472">Membrane</keyword>
<feature type="transmembrane region" description="Helical" evidence="5">
    <location>
        <begin position="122"/>
        <end position="140"/>
    </location>
</feature>
<gene>
    <name evidence="7" type="ORF">DWX70_02535</name>
</gene>
<comment type="caution">
    <text evidence="7">The sequence shown here is derived from an EMBL/GenBank/DDBJ whole genome shotgun (WGS) entry which is preliminary data.</text>
</comment>
<evidence type="ECO:0000256" key="3">
    <source>
        <dbReference type="ARBA" id="ARBA00022989"/>
    </source>
</evidence>
<protein>
    <recommendedName>
        <fullName evidence="6">O-antigen ligase-related domain-containing protein</fullName>
    </recommendedName>
</protein>
<keyword evidence="3 5" id="KW-1133">Transmembrane helix</keyword>
<evidence type="ECO:0000256" key="1">
    <source>
        <dbReference type="ARBA" id="ARBA00004141"/>
    </source>
</evidence>
<feature type="transmembrane region" description="Helical" evidence="5">
    <location>
        <begin position="248"/>
        <end position="265"/>
    </location>
</feature>
<organism evidence="7 8">
    <name type="scientific">Bacteroides ovatus</name>
    <dbReference type="NCBI Taxonomy" id="28116"/>
    <lineage>
        <taxon>Bacteria</taxon>
        <taxon>Pseudomonadati</taxon>
        <taxon>Bacteroidota</taxon>
        <taxon>Bacteroidia</taxon>
        <taxon>Bacteroidales</taxon>
        <taxon>Bacteroidaceae</taxon>
        <taxon>Bacteroides</taxon>
    </lineage>
</organism>
<feature type="transmembrane region" description="Helical" evidence="5">
    <location>
        <begin position="210"/>
        <end position="236"/>
    </location>
</feature>
<feature type="transmembrane region" description="Helical" evidence="5">
    <location>
        <begin position="33"/>
        <end position="50"/>
    </location>
</feature>
<feature type="domain" description="O-antigen ligase-related" evidence="6">
    <location>
        <begin position="211"/>
        <end position="347"/>
    </location>
</feature>